<evidence type="ECO:0000256" key="1">
    <source>
        <dbReference type="SAM" id="MobiDB-lite"/>
    </source>
</evidence>
<feature type="region of interest" description="Disordered" evidence="1">
    <location>
        <begin position="227"/>
        <end position="307"/>
    </location>
</feature>
<dbReference type="InterPro" id="IPR048324">
    <property type="entry name" value="ZSWIM1-3_RNaseH-like"/>
</dbReference>
<proteinExistence type="predicted"/>
<feature type="compositionally biased region" description="Basic residues" evidence="1">
    <location>
        <begin position="297"/>
        <end position="306"/>
    </location>
</feature>
<dbReference type="AlphaFoldDB" id="A0A6G0P4P2"/>
<name>A0A6G0P4P2_9STRA</name>
<dbReference type="PANTHER" id="PTHR31569">
    <property type="entry name" value="SWIM-TYPE DOMAIN-CONTAINING PROTEIN"/>
    <property type="match status" value="1"/>
</dbReference>
<comment type="caution">
    <text evidence="3">The sequence shown here is derived from an EMBL/GenBank/DDBJ whole genome shotgun (WGS) entry which is preliminary data.</text>
</comment>
<organism evidence="3 4">
    <name type="scientific">Phytophthora fragariae</name>
    <dbReference type="NCBI Taxonomy" id="53985"/>
    <lineage>
        <taxon>Eukaryota</taxon>
        <taxon>Sar</taxon>
        <taxon>Stramenopiles</taxon>
        <taxon>Oomycota</taxon>
        <taxon>Peronosporomycetes</taxon>
        <taxon>Peronosporales</taxon>
        <taxon>Peronosporaceae</taxon>
        <taxon>Phytophthora</taxon>
    </lineage>
</organism>
<dbReference type="EMBL" id="QXGC01000439">
    <property type="protein sequence ID" value="KAE9235447.1"/>
    <property type="molecule type" value="Genomic_DNA"/>
</dbReference>
<evidence type="ECO:0000259" key="2">
    <source>
        <dbReference type="Pfam" id="PF21056"/>
    </source>
</evidence>
<dbReference type="Proteomes" id="UP000476176">
    <property type="component" value="Unassembled WGS sequence"/>
</dbReference>
<dbReference type="Pfam" id="PF21056">
    <property type="entry name" value="ZSWIM1-3_RNaseH-like"/>
    <property type="match status" value="1"/>
</dbReference>
<dbReference type="InterPro" id="IPR052579">
    <property type="entry name" value="Zinc_finger_SWIM"/>
</dbReference>
<feature type="region of interest" description="Disordered" evidence="1">
    <location>
        <begin position="39"/>
        <end position="81"/>
    </location>
</feature>
<accession>A0A6G0P4P2</accession>
<evidence type="ECO:0000313" key="4">
    <source>
        <dbReference type="Proteomes" id="UP000476176"/>
    </source>
</evidence>
<protein>
    <recommendedName>
        <fullName evidence="2">ZSWIM1/3 RNaseH-like domain-containing protein</fullName>
    </recommendedName>
</protein>
<reference evidence="3 4" key="1">
    <citation type="submission" date="2018-09" db="EMBL/GenBank/DDBJ databases">
        <title>Genomic investigation of the strawberry pathogen Phytophthora fragariae indicates pathogenicity is determined by transcriptional variation in three key races.</title>
        <authorList>
            <person name="Adams T.M."/>
            <person name="Armitage A.D."/>
            <person name="Sobczyk M.K."/>
            <person name="Bates H.J."/>
            <person name="Dunwell J.M."/>
            <person name="Nellist C.F."/>
            <person name="Harrison R.J."/>
        </authorList>
    </citation>
    <scope>NUCLEOTIDE SEQUENCE [LARGE SCALE GENOMIC DNA]</scope>
    <source>
        <strain evidence="3 4">BC-23</strain>
    </source>
</reference>
<feature type="compositionally biased region" description="Basic and acidic residues" evidence="1">
    <location>
        <begin position="140"/>
        <end position="163"/>
    </location>
</feature>
<feature type="compositionally biased region" description="Polar residues" evidence="1">
    <location>
        <begin position="238"/>
        <end position="254"/>
    </location>
</feature>
<feature type="domain" description="ZSWIM1/3 RNaseH-like" evidence="2">
    <location>
        <begin position="524"/>
        <end position="645"/>
    </location>
</feature>
<dbReference type="PANTHER" id="PTHR31569:SF4">
    <property type="entry name" value="SWIM-TYPE DOMAIN-CONTAINING PROTEIN"/>
    <property type="match status" value="1"/>
</dbReference>
<feature type="compositionally biased region" description="Low complexity" evidence="1">
    <location>
        <begin position="43"/>
        <end position="58"/>
    </location>
</feature>
<gene>
    <name evidence="3" type="ORF">PF004_g9118</name>
</gene>
<feature type="region of interest" description="Disordered" evidence="1">
    <location>
        <begin position="140"/>
        <end position="189"/>
    </location>
</feature>
<evidence type="ECO:0000313" key="3">
    <source>
        <dbReference type="EMBL" id="KAE9235447.1"/>
    </source>
</evidence>
<sequence length="645" mass="71703">MLSIPPTGVITTTCLQLDDISLELLLVRRAVAPRFVRGERKQAAAGRRQASSSSIASGMATHGAQEGLPGEQGRRTGFRPRKAVDYVQVAQGYTKDDEGDEDYVEEDVNADDEEVVDDEVVVDDEGAKDTEVVDDEKAHGHLVGDDDDTTATHDKIAHGKAKPDGGIATAVGDNDGMFSDEDDDDTVSKANDVVFTDAVMEESEEGAGSKRQVTAFEESIRQFVRAAREGAEAAARTPNASRTAAPAPSTNPSKQVRGPMRKPAQSADASPPPKRAKVGREEEQRTVVKAAGDQPASRHRERRRTKTWGEREKIVKAHQAVDNLRPHFSKKSFDNWGEFEDMPKTYQDANFVLYRVRSSQSTQKYNSLPGVQKLPGTFTHQFKTMWCTHGTKQASRGEGLREKGQRYTGCEASFTVRSVKCIEGGVPKWKVCIDPETEIYLHNHKTTKTIYESYKRGNSLPLTAEVRKDLGFMVEVQTSTPAINRYLSDKLGMIITPQQTRNILQQVLGSTTVERTRLLLETFVHVDDHDVLLVQDQMDITCVIAMETAVQKTCFKQWGDSLVMDWTHGTNNLGYHLGSLVVTSATEGGIPVVDFLALDQKDGTLERILEFFKRHNPAWTSIETFTIDKDFVEWRVLERVFPDAK</sequence>